<keyword evidence="5 7" id="KW-1133">Transmembrane helix</keyword>
<dbReference type="GO" id="GO:0005886">
    <property type="term" value="C:plasma membrane"/>
    <property type="evidence" value="ECO:0007669"/>
    <property type="project" value="UniProtKB-SubCell"/>
</dbReference>
<evidence type="ECO:0000313" key="10">
    <source>
        <dbReference type="Proteomes" id="UP001268683"/>
    </source>
</evidence>
<proteinExistence type="inferred from homology"/>
<comment type="similarity">
    <text evidence="2">Belongs to the UPF0126 family.</text>
</comment>
<evidence type="ECO:0000256" key="3">
    <source>
        <dbReference type="ARBA" id="ARBA00022475"/>
    </source>
</evidence>
<keyword evidence="4 7" id="KW-0812">Transmembrane</keyword>
<keyword evidence="6 7" id="KW-0472">Membrane</keyword>
<evidence type="ECO:0000259" key="8">
    <source>
        <dbReference type="Pfam" id="PF03458"/>
    </source>
</evidence>
<keyword evidence="10" id="KW-1185">Reference proteome</keyword>
<evidence type="ECO:0000256" key="4">
    <source>
        <dbReference type="ARBA" id="ARBA00022692"/>
    </source>
</evidence>
<feature type="domain" description="Glycine transporter" evidence="8">
    <location>
        <begin position="95"/>
        <end position="168"/>
    </location>
</feature>
<dbReference type="Pfam" id="PF03458">
    <property type="entry name" value="Gly_transporter"/>
    <property type="match status" value="2"/>
</dbReference>
<protein>
    <submittedName>
        <fullName evidence="9">Trimeric intracellular cation channel family protein</fullName>
    </submittedName>
</protein>
<feature type="transmembrane region" description="Helical" evidence="7">
    <location>
        <begin position="153"/>
        <end position="172"/>
    </location>
</feature>
<comment type="subcellular location">
    <subcellularLocation>
        <location evidence="1">Cell membrane</location>
        <topology evidence="1">Multi-pass membrane protein</topology>
    </subcellularLocation>
</comment>
<evidence type="ECO:0000256" key="6">
    <source>
        <dbReference type="ARBA" id="ARBA00023136"/>
    </source>
</evidence>
<dbReference type="AlphaFoldDB" id="A0AA52ECR6"/>
<dbReference type="PANTHER" id="PTHR30506">
    <property type="entry name" value="INNER MEMBRANE PROTEIN"/>
    <property type="match status" value="1"/>
</dbReference>
<sequence length="203" mass="21366">MTITILFFWLSLAGTAVFAVSGALQALRNDMDIVGVSFIACVTGVGGGTMRDLLLGATPVAWVNDPTDIIVCVTFAGLTVVANKQIIGRRLDLLLWADAVGMALFAVLGAAKAQQYGAHPLTVILFGAMSATFGGIVRDVICNEIPVLFRKEIYITAALIGGVTLLLLPVGLDDAFKLSIAVVVSFTVRACSIVYGWSLPKYG</sequence>
<feature type="domain" description="Glycine transporter" evidence="8">
    <location>
        <begin position="9"/>
        <end position="82"/>
    </location>
</feature>
<dbReference type="Proteomes" id="UP001268683">
    <property type="component" value="Chromosome"/>
</dbReference>
<evidence type="ECO:0000256" key="2">
    <source>
        <dbReference type="ARBA" id="ARBA00008193"/>
    </source>
</evidence>
<feature type="transmembrane region" description="Helical" evidence="7">
    <location>
        <begin position="123"/>
        <end position="141"/>
    </location>
</feature>
<keyword evidence="3" id="KW-1003">Cell membrane</keyword>
<dbReference type="KEGG" id="tmk:QGN29_01465"/>
<dbReference type="EMBL" id="CP123872">
    <property type="protein sequence ID" value="WND03032.1"/>
    <property type="molecule type" value="Genomic_DNA"/>
</dbReference>
<organism evidence="9 10">
    <name type="scientific">Temperatibacter marinus</name>
    <dbReference type="NCBI Taxonomy" id="1456591"/>
    <lineage>
        <taxon>Bacteria</taxon>
        <taxon>Pseudomonadati</taxon>
        <taxon>Pseudomonadota</taxon>
        <taxon>Alphaproteobacteria</taxon>
        <taxon>Kordiimonadales</taxon>
        <taxon>Temperatibacteraceae</taxon>
        <taxon>Temperatibacter</taxon>
    </lineage>
</organism>
<evidence type="ECO:0000256" key="1">
    <source>
        <dbReference type="ARBA" id="ARBA00004651"/>
    </source>
</evidence>
<dbReference type="InterPro" id="IPR005115">
    <property type="entry name" value="Gly_transporter"/>
</dbReference>
<feature type="transmembrane region" description="Helical" evidence="7">
    <location>
        <begin position="178"/>
        <end position="197"/>
    </location>
</feature>
<evidence type="ECO:0000256" key="5">
    <source>
        <dbReference type="ARBA" id="ARBA00022989"/>
    </source>
</evidence>
<dbReference type="PANTHER" id="PTHR30506:SF3">
    <property type="entry name" value="UPF0126 INNER MEMBRANE PROTEIN YADS-RELATED"/>
    <property type="match status" value="1"/>
</dbReference>
<gene>
    <name evidence="9" type="ORF">QGN29_01465</name>
</gene>
<name>A0AA52ECR6_9PROT</name>
<feature type="transmembrane region" description="Helical" evidence="7">
    <location>
        <begin position="60"/>
        <end position="81"/>
    </location>
</feature>
<evidence type="ECO:0000256" key="7">
    <source>
        <dbReference type="SAM" id="Phobius"/>
    </source>
</evidence>
<dbReference type="RefSeq" id="WP_310798881.1">
    <property type="nucleotide sequence ID" value="NZ_CP123872.1"/>
</dbReference>
<feature type="transmembrane region" description="Helical" evidence="7">
    <location>
        <begin position="93"/>
        <end position="111"/>
    </location>
</feature>
<accession>A0AA52ECR6</accession>
<reference evidence="9" key="1">
    <citation type="submission" date="2023-04" db="EMBL/GenBank/DDBJ databases">
        <title>Complete genome sequence of Temperatibacter marinus.</title>
        <authorList>
            <person name="Rong J.-C."/>
            <person name="Yi M.-L."/>
            <person name="Zhao Q."/>
        </authorList>
    </citation>
    <scope>NUCLEOTIDE SEQUENCE</scope>
    <source>
        <strain evidence="9">NBRC 110045</strain>
    </source>
</reference>
<evidence type="ECO:0000313" key="9">
    <source>
        <dbReference type="EMBL" id="WND03032.1"/>
    </source>
</evidence>